<evidence type="ECO:0000313" key="2">
    <source>
        <dbReference type="Proteomes" id="UP001292094"/>
    </source>
</evidence>
<dbReference type="InterPro" id="IPR012337">
    <property type="entry name" value="RNaseH-like_sf"/>
</dbReference>
<name>A0AAE1Q3R5_9EUCA</name>
<comment type="caution">
    <text evidence="1">The sequence shown here is derived from an EMBL/GenBank/DDBJ whole genome shotgun (WGS) entry which is preliminary data.</text>
</comment>
<dbReference type="PANTHER" id="PTHR45913">
    <property type="entry name" value="EPM2A-INTERACTING PROTEIN 1"/>
    <property type="match status" value="1"/>
</dbReference>
<dbReference type="PANTHER" id="PTHR45913:SF22">
    <property type="entry name" value="SCAN BOX DOMAIN-CONTAINING PROTEIN"/>
    <property type="match status" value="1"/>
</dbReference>
<dbReference type="EMBL" id="JAWZYT010000782">
    <property type="protein sequence ID" value="KAK4319106.1"/>
    <property type="molecule type" value="Genomic_DNA"/>
</dbReference>
<organism evidence="1 2">
    <name type="scientific">Petrolisthes manimaculis</name>
    <dbReference type="NCBI Taxonomy" id="1843537"/>
    <lineage>
        <taxon>Eukaryota</taxon>
        <taxon>Metazoa</taxon>
        <taxon>Ecdysozoa</taxon>
        <taxon>Arthropoda</taxon>
        <taxon>Crustacea</taxon>
        <taxon>Multicrustacea</taxon>
        <taxon>Malacostraca</taxon>
        <taxon>Eumalacostraca</taxon>
        <taxon>Eucarida</taxon>
        <taxon>Decapoda</taxon>
        <taxon>Pleocyemata</taxon>
        <taxon>Anomura</taxon>
        <taxon>Galatheoidea</taxon>
        <taxon>Porcellanidae</taxon>
        <taxon>Petrolisthes</taxon>
    </lineage>
</organism>
<evidence type="ECO:0008006" key="3">
    <source>
        <dbReference type="Google" id="ProtNLM"/>
    </source>
</evidence>
<dbReference type="Proteomes" id="UP001292094">
    <property type="component" value="Unassembled WGS sequence"/>
</dbReference>
<reference evidence="1" key="1">
    <citation type="submission" date="2023-11" db="EMBL/GenBank/DDBJ databases">
        <title>Genome assemblies of two species of porcelain crab, Petrolisthes cinctipes and Petrolisthes manimaculis (Anomura: Porcellanidae).</title>
        <authorList>
            <person name="Angst P."/>
        </authorList>
    </citation>
    <scope>NUCLEOTIDE SEQUENCE</scope>
    <source>
        <strain evidence="1">PB745_02</strain>
        <tissue evidence="1">Gill</tissue>
    </source>
</reference>
<dbReference type="SUPFAM" id="SSF53098">
    <property type="entry name" value="Ribonuclease H-like"/>
    <property type="match status" value="1"/>
</dbReference>
<keyword evidence="2" id="KW-1185">Reference proteome</keyword>
<accession>A0AAE1Q3R5</accession>
<protein>
    <recommendedName>
        <fullName evidence="3">Zinc finger BED domain-containing protein 5</fullName>
    </recommendedName>
</protein>
<proteinExistence type="predicted"/>
<dbReference type="AlphaFoldDB" id="A0AAE1Q3R5"/>
<evidence type="ECO:0000313" key="1">
    <source>
        <dbReference type="EMBL" id="KAK4319106.1"/>
    </source>
</evidence>
<gene>
    <name evidence="1" type="ORF">Pmani_009939</name>
</gene>
<sequence>MHCMIHRYALAVKTLPPDLKTILDDVVAMVNFIKNSPLNTRMLRLLCQELNAEEESLLFHTEVRWLSRGNVVARVVTLKGELKEFFERNKKEKTRVFVNKLSDNKWITKLAYLNDIFSRINAVNTSLQGYSATVIDFVDKLRAFQMKLKLWQEKVTAGRYDVFENMSDSLSVLCEDDVNEVSDLINKHLVSLSQELENYFPDITDLDCKLIRNPLKVDPTSLPDELQEEFIDFVNDSTAKDSFDSLSLTRFWSTMACSYPTLAKNCVRNLLMFPSTYRCEQGFSALCLIKNKLRSRLAVKDDIRVALSKTVPRIDLLVANKQAQPSH</sequence>